<accession>A0AA91DJL1</accession>
<evidence type="ECO:0000313" key="3">
    <source>
        <dbReference type="Proteomes" id="UP000077852"/>
    </source>
</evidence>
<name>A0AA91DJL1_VARPD</name>
<keyword evidence="1" id="KW-0732">Signal</keyword>
<dbReference type="EMBL" id="LVHG01000084">
    <property type="protein sequence ID" value="OAK58099.1"/>
    <property type="molecule type" value="Genomic_DNA"/>
</dbReference>
<evidence type="ECO:0008006" key="4">
    <source>
        <dbReference type="Google" id="ProtNLM"/>
    </source>
</evidence>
<organism evidence="2 3">
    <name type="scientific">Variovorax paradoxus</name>
    <dbReference type="NCBI Taxonomy" id="34073"/>
    <lineage>
        <taxon>Bacteria</taxon>
        <taxon>Pseudomonadati</taxon>
        <taxon>Pseudomonadota</taxon>
        <taxon>Betaproteobacteria</taxon>
        <taxon>Burkholderiales</taxon>
        <taxon>Comamonadaceae</taxon>
        <taxon>Variovorax</taxon>
    </lineage>
</organism>
<feature type="signal peptide" evidence="1">
    <location>
        <begin position="1"/>
        <end position="27"/>
    </location>
</feature>
<dbReference type="AlphaFoldDB" id="A0AA91DJL1"/>
<dbReference type="Proteomes" id="UP000077852">
    <property type="component" value="Unassembled WGS sequence"/>
</dbReference>
<proteinExistence type="predicted"/>
<comment type="caution">
    <text evidence="2">The sequence shown here is derived from an EMBL/GenBank/DDBJ whole genome shotgun (WGS) entry which is preliminary data.</text>
</comment>
<feature type="chain" id="PRO_5041708295" description="Lipoprotein" evidence="1">
    <location>
        <begin position="28"/>
        <end position="138"/>
    </location>
</feature>
<evidence type="ECO:0000313" key="2">
    <source>
        <dbReference type="EMBL" id="OAK58099.1"/>
    </source>
</evidence>
<sequence>MSHTDRILCALLAVCALSGCDVSPAPAAPPALSPEAVFTRDAPAGQVFQGRLAGAPAHFLVHDCEVFQVEYLAGREVRWTSVLKPDPYPFWTSCERQSLSFDGTALTATLGRRAFGAGGCCATGGTYRTVDGRSWKKV</sequence>
<dbReference type="RefSeq" id="WP_081271083.1">
    <property type="nucleotide sequence ID" value="NZ_LVHG01000084.1"/>
</dbReference>
<gene>
    <name evidence="2" type="ORF">A3K87_03290</name>
</gene>
<protein>
    <recommendedName>
        <fullName evidence="4">Lipoprotein</fullName>
    </recommendedName>
</protein>
<evidence type="ECO:0000256" key="1">
    <source>
        <dbReference type="SAM" id="SignalP"/>
    </source>
</evidence>
<reference evidence="2 3" key="1">
    <citation type="submission" date="2016-03" db="EMBL/GenBank/DDBJ databases">
        <title>Genome sequence of Variovorax paradoxus KB5.</title>
        <authorList>
            <person name="Jeong H."/>
            <person name="Hong C.E."/>
            <person name="Jo S.H."/>
            <person name="Park J.M."/>
        </authorList>
    </citation>
    <scope>NUCLEOTIDE SEQUENCE [LARGE SCALE GENOMIC DNA]</scope>
    <source>
        <strain evidence="2 3">KB5</strain>
    </source>
</reference>
<dbReference type="PROSITE" id="PS51257">
    <property type="entry name" value="PROKAR_LIPOPROTEIN"/>
    <property type="match status" value="1"/>
</dbReference>